<dbReference type="Proteomes" id="UP000091918">
    <property type="component" value="Unassembled WGS sequence"/>
</dbReference>
<dbReference type="AlphaFoldDB" id="A0A1B7NZZ8"/>
<reference evidence="2 3" key="1">
    <citation type="submission" date="2015-07" db="EMBL/GenBank/DDBJ databases">
        <title>Emmonsia species relationships and genome sequence.</title>
        <authorList>
            <person name="Cuomo C.A."/>
            <person name="Schwartz I.S."/>
            <person name="Kenyon C."/>
            <person name="de Hoog G.S."/>
            <person name="Govender N.P."/>
            <person name="Botha A."/>
            <person name="Moreno L."/>
            <person name="de Vries M."/>
            <person name="Munoz J.F."/>
            <person name="Stielow J.B."/>
        </authorList>
    </citation>
    <scope>NUCLEOTIDE SEQUENCE [LARGE SCALE GENOMIC DNA]</scope>
    <source>
        <strain evidence="2 3">CBS 136260</strain>
    </source>
</reference>
<comment type="caution">
    <text evidence="2">The sequence shown here is derived from an EMBL/GenBank/DDBJ whole genome shotgun (WGS) entry which is preliminary data.</text>
</comment>
<dbReference type="STRING" id="1658172.A0A1B7NZZ8"/>
<feature type="compositionally biased region" description="Basic and acidic residues" evidence="1">
    <location>
        <begin position="453"/>
        <end position="464"/>
    </location>
</feature>
<feature type="region of interest" description="Disordered" evidence="1">
    <location>
        <begin position="696"/>
        <end position="742"/>
    </location>
</feature>
<feature type="compositionally biased region" description="Basic residues" evidence="1">
    <location>
        <begin position="600"/>
        <end position="609"/>
    </location>
</feature>
<feature type="region of interest" description="Disordered" evidence="1">
    <location>
        <begin position="51"/>
        <end position="87"/>
    </location>
</feature>
<proteinExistence type="predicted"/>
<accession>A0A1B7NZZ8</accession>
<feature type="compositionally biased region" description="Basic residues" evidence="1">
    <location>
        <begin position="477"/>
        <end position="493"/>
    </location>
</feature>
<evidence type="ECO:0000313" key="3">
    <source>
        <dbReference type="Proteomes" id="UP000091918"/>
    </source>
</evidence>
<feature type="region of interest" description="Disordered" evidence="1">
    <location>
        <begin position="451"/>
        <end position="493"/>
    </location>
</feature>
<feature type="region of interest" description="Disordered" evidence="1">
    <location>
        <begin position="128"/>
        <end position="147"/>
    </location>
</feature>
<dbReference type="OrthoDB" id="5404794at2759"/>
<protein>
    <submittedName>
        <fullName evidence="2">Uncharacterized protein</fullName>
    </submittedName>
</protein>
<evidence type="ECO:0000313" key="2">
    <source>
        <dbReference type="EMBL" id="OAX82197.1"/>
    </source>
</evidence>
<name>A0A1B7NZZ8_9EURO</name>
<sequence length="762" mass="83900">MQSELVIQDSDESDGELSDIAISTGPIQDNAAIANTGITLRDLPPIDQYEQYESNNNNDDNQVVAETINGNGHGIDSDLNNYGPPSFDPNLSVNFDQFLSLQSQNQMASESASLSQQRRERAWLGVDEGNASSSPLKRGEHGACSSPRKSILKRVRTVDVGNIGVENVVMGMKDVKRRRTTMDLSETLQDGRQNMGFTGSLEQGYGVNVNEEVTSERMNHTDDSLPSVEHNGDNTFTETLVTEAPNTLNTLNSPGTLGTILEPPATFRSDAHSRKQLLGRSKSTQGFDDTAYDTEPMSSMALARAHTTMSSSFISAPPQSSTESTRDELALPPTVEVAITSMRPTAMQKKNPLLAETAGMESDRDELDCINSDFGDMPKERYKPRPSRSRSKATVDTFMGPEGSENHQVEIVASREEFSVTPCQPSKDVQSIGAEITNNIEKDVLNDVTQGSLRRDPTHSEQRHVAKTPEPLDPPKRPFRVAKNKKKKVKRGKTTSVMLNRAIESDIEDDVIWVDEKPENVTFREKPTKNSSSKNRKAERHEQITEKGFTSCAEKNIQGETGLTVKVEDERDVKIDEHRSLPPNPSASAPAPAPAPTPAPKKRGRKRKKTSDDLPAEPLVPVEEAESLIDCKNDVQPLAEQDQNILAPKRAPEENDTKLDTVADVGTALRANQEPEPNEEKQTKPMTDVLLTTLLHSPSPEPRLQPQTMPAPEPVETPQKNSMIAQKGPDKHSPIMINKKIPHRVGLSRTARIAPLLKVVRK</sequence>
<feature type="compositionally biased region" description="Basic and acidic residues" evidence="1">
    <location>
        <begin position="566"/>
        <end position="580"/>
    </location>
</feature>
<feature type="region of interest" description="Disordered" evidence="1">
    <location>
        <begin position="372"/>
        <end position="402"/>
    </location>
</feature>
<organism evidence="2 3">
    <name type="scientific">Emergomyces africanus</name>
    <dbReference type="NCBI Taxonomy" id="1955775"/>
    <lineage>
        <taxon>Eukaryota</taxon>
        <taxon>Fungi</taxon>
        <taxon>Dikarya</taxon>
        <taxon>Ascomycota</taxon>
        <taxon>Pezizomycotina</taxon>
        <taxon>Eurotiomycetes</taxon>
        <taxon>Eurotiomycetidae</taxon>
        <taxon>Onygenales</taxon>
        <taxon>Ajellomycetaceae</taxon>
        <taxon>Emergomyces</taxon>
    </lineage>
</organism>
<keyword evidence="3" id="KW-1185">Reference proteome</keyword>
<gene>
    <name evidence="2" type="ORF">ACJ72_03450</name>
</gene>
<dbReference type="EMBL" id="LGUA01000341">
    <property type="protein sequence ID" value="OAX82197.1"/>
    <property type="molecule type" value="Genomic_DNA"/>
</dbReference>
<evidence type="ECO:0000256" key="1">
    <source>
        <dbReference type="SAM" id="MobiDB-lite"/>
    </source>
</evidence>
<feature type="compositionally biased region" description="Polar residues" evidence="1">
    <location>
        <begin position="51"/>
        <end position="61"/>
    </location>
</feature>
<feature type="region of interest" description="Disordered" evidence="1">
    <location>
        <begin position="639"/>
        <end position="658"/>
    </location>
</feature>
<feature type="compositionally biased region" description="Pro residues" evidence="1">
    <location>
        <begin position="699"/>
        <end position="715"/>
    </location>
</feature>
<feature type="region of interest" description="Disordered" evidence="1">
    <location>
        <begin position="522"/>
        <end position="622"/>
    </location>
</feature>